<evidence type="ECO:0000256" key="2">
    <source>
        <dbReference type="ARBA" id="ARBA00022448"/>
    </source>
</evidence>
<dbReference type="GO" id="GO:0051601">
    <property type="term" value="P:exocyst localization"/>
    <property type="evidence" value="ECO:0007669"/>
    <property type="project" value="TreeGrafter"/>
</dbReference>
<name>A0A292PKX4_9PEZI</name>
<evidence type="ECO:0000256" key="1">
    <source>
        <dbReference type="ARBA" id="ARBA00009447"/>
    </source>
</evidence>
<dbReference type="AlphaFoldDB" id="A0A292PKX4"/>
<comment type="similarity">
    <text evidence="1">Belongs to the SEC6 family.</text>
</comment>
<evidence type="ECO:0000313" key="4">
    <source>
        <dbReference type="EMBL" id="CUS08156.1"/>
    </source>
</evidence>
<keyword evidence="5" id="KW-1185">Reference proteome</keyword>
<keyword evidence="3" id="KW-0268">Exocytosis</keyword>
<accession>A0A292PKX4</accession>
<proteinExistence type="inferred from homology"/>
<protein>
    <submittedName>
        <fullName evidence="4">Uncharacterized protein</fullName>
    </submittedName>
</protein>
<dbReference type="EMBL" id="LN891145">
    <property type="protein sequence ID" value="CUS08156.1"/>
    <property type="molecule type" value="Genomic_DNA"/>
</dbReference>
<dbReference type="FunFam" id="1.10.357.50:FF:000006">
    <property type="entry name" value="Exocyst complex component sec6"/>
    <property type="match status" value="1"/>
</dbReference>
<dbReference type="Gene3D" id="1.10.357.50">
    <property type="match status" value="1"/>
</dbReference>
<dbReference type="PANTHER" id="PTHR21292">
    <property type="entry name" value="EXOCYST COMPLEX COMPONENT SEC6-RELATED"/>
    <property type="match status" value="1"/>
</dbReference>
<reference evidence="4" key="1">
    <citation type="submission" date="2015-10" db="EMBL/GenBank/DDBJ databases">
        <authorList>
            <person name="Regsiter A."/>
            <person name="william w."/>
        </authorList>
    </citation>
    <scope>NUCLEOTIDE SEQUENCE</scope>
    <source>
        <strain evidence="4">Montdore</strain>
    </source>
</reference>
<dbReference type="Pfam" id="PF06046">
    <property type="entry name" value="Sec6"/>
    <property type="match status" value="1"/>
</dbReference>
<dbReference type="InterPro" id="IPR010326">
    <property type="entry name" value="EXOC3/Sec6"/>
</dbReference>
<sequence>MPSSFFTFAGLSLTNAFFKSNPPEKFNPTNATMDEADSISVKLTELLRHPEDLDRIASLNSEFSRKKGHVDAQLKAALATQLKVTQSGIDAINDGQKILNAVKEEMVKIDKLCSEAEEMIDEFPLINKISKIHRNFVAVEEIKSKLQGLDSRLAEVGRMLADDSGDCGFENSSSGYTAELTVPALANEMPNLLPIHFAIMQLQDFKEDVMHQSERADNDVKETLESYFSPLENTVGMFDERVGIISMSLIELVRAGNRSLVVRLAKIIDSEERSDEKVLALQEAQNSHQDLATRFKSIQKGPKVARGYKEKFLACIKAAAQAKFEAAKERFEDNPEGLEECLSWYFADLQTVKRDFVQLMPRRWKIFDTYLEIYHNSMHGFLKDQIGKSDLDGQGLLNIILWNGEYNKGMKALGVKAAELKPQLIDGREAELLKEYSQLIVRKMEEWMSKIMEDDTKDFILRTHQPNEEDSKWHMPSVPTMFTMINQQLNVALDSNRGNVVTGVVDECVRLLKDRQARWQAVMADEINRHIKATTKEDLEDLPDGILEYMMAVANDQIRSAAYTQEISDRVAPMLSKKYEDQVRRALEDAMNGFVDLATYSLAQIIEIIFNDLKPPIKNLFTPAWYNGSDMETMATTMRSYIVDLSPGLDADLFPAFMHQLSEKTCVAYLSGVHNRGAKFRTSEAAAQIRSDVAAGYGFLTEFVDRGEVKGVWTVLEHFLALICSEKSLLGEKYDAFKQSYWDLPITWVEAVIKCRDDKSKDMLEIVRSRGTYVPRGGESTIMSRFVVLLAMDLGDLG</sequence>
<dbReference type="Gene3D" id="1.10.357.70">
    <property type="entry name" value="Exocyst complex component Sec6, C-terminal domain"/>
    <property type="match status" value="1"/>
</dbReference>
<evidence type="ECO:0000256" key="3">
    <source>
        <dbReference type="ARBA" id="ARBA00022483"/>
    </source>
</evidence>
<organism evidence="4 5">
    <name type="scientific">Tuber aestivum</name>
    <name type="common">summer truffle</name>
    <dbReference type="NCBI Taxonomy" id="59557"/>
    <lineage>
        <taxon>Eukaryota</taxon>
        <taxon>Fungi</taxon>
        <taxon>Dikarya</taxon>
        <taxon>Ascomycota</taxon>
        <taxon>Pezizomycotina</taxon>
        <taxon>Pezizomycetes</taxon>
        <taxon>Pezizales</taxon>
        <taxon>Tuberaceae</taxon>
        <taxon>Tuber</taxon>
    </lineage>
</organism>
<dbReference type="PANTHER" id="PTHR21292:SF1">
    <property type="entry name" value="EXOCYST COMPLEX COMPONENT 3"/>
    <property type="match status" value="1"/>
</dbReference>
<dbReference type="InterPro" id="IPR042532">
    <property type="entry name" value="EXOC3/Sec6_C"/>
</dbReference>
<dbReference type="GO" id="GO:0000145">
    <property type="term" value="C:exocyst"/>
    <property type="evidence" value="ECO:0007669"/>
    <property type="project" value="InterPro"/>
</dbReference>
<dbReference type="Proteomes" id="UP001412239">
    <property type="component" value="Unassembled WGS sequence"/>
</dbReference>
<keyword evidence="2" id="KW-0813">Transport</keyword>
<gene>
    <name evidence="4" type="ORF">GSTUAT00007738001</name>
</gene>
<dbReference type="GO" id="GO:0006887">
    <property type="term" value="P:exocytosis"/>
    <property type="evidence" value="ECO:0007669"/>
    <property type="project" value="UniProtKB-KW"/>
</dbReference>
<dbReference type="GO" id="GO:0000149">
    <property type="term" value="F:SNARE binding"/>
    <property type="evidence" value="ECO:0007669"/>
    <property type="project" value="TreeGrafter"/>
</dbReference>
<evidence type="ECO:0000313" key="5">
    <source>
        <dbReference type="Proteomes" id="UP001412239"/>
    </source>
</evidence>